<dbReference type="EC" id="6.3.2.17" evidence="2"/>
<evidence type="ECO:0000313" key="12">
    <source>
        <dbReference type="Proteomes" id="UP000010467"/>
    </source>
</evidence>
<keyword evidence="3" id="KW-0436">Ligase</keyword>
<dbReference type="HOGENOM" id="CLU_015869_1_1_0"/>
<evidence type="ECO:0000256" key="4">
    <source>
        <dbReference type="ARBA" id="ARBA00022723"/>
    </source>
</evidence>
<dbReference type="KEGG" id="dpd:Deipe_1842"/>
<comment type="similarity">
    <text evidence="1">Belongs to the folylpolyglutamate synthase family.</text>
</comment>
<dbReference type="eggNOG" id="COG0285">
    <property type="taxonomic scope" value="Bacteria"/>
</dbReference>
<reference evidence="12" key="1">
    <citation type="submission" date="2012-03" db="EMBL/GenBank/DDBJ databases">
        <title>Complete sequence of chromosome of Deinococcus peraridilitoris DSM 19664.</title>
        <authorList>
            <person name="Lucas S."/>
            <person name="Copeland A."/>
            <person name="Lapidus A."/>
            <person name="Glavina del Rio T."/>
            <person name="Dalin E."/>
            <person name="Tice H."/>
            <person name="Bruce D."/>
            <person name="Goodwin L."/>
            <person name="Pitluck S."/>
            <person name="Peters L."/>
            <person name="Mikhailova N."/>
            <person name="Lu M."/>
            <person name="Kyrpides N."/>
            <person name="Mavromatis K."/>
            <person name="Ivanova N."/>
            <person name="Brettin T."/>
            <person name="Detter J.C."/>
            <person name="Han C."/>
            <person name="Larimer F."/>
            <person name="Land M."/>
            <person name="Hauser L."/>
            <person name="Markowitz V."/>
            <person name="Cheng J.-F."/>
            <person name="Hugenholtz P."/>
            <person name="Woyke T."/>
            <person name="Wu D."/>
            <person name="Pukall R."/>
            <person name="Steenblock K."/>
            <person name="Brambilla E."/>
            <person name="Klenk H.-P."/>
            <person name="Eisen J.A."/>
        </authorList>
    </citation>
    <scope>NUCLEOTIDE SEQUENCE [LARGE SCALE GENOMIC DNA]</scope>
    <source>
        <strain evidence="12">DSM 19664 / LMG 22246 / CIP 109416 / KR-200</strain>
    </source>
</reference>
<evidence type="ECO:0000256" key="6">
    <source>
        <dbReference type="ARBA" id="ARBA00022840"/>
    </source>
</evidence>
<evidence type="ECO:0000256" key="7">
    <source>
        <dbReference type="ARBA" id="ARBA00022842"/>
    </source>
</evidence>
<evidence type="ECO:0000313" key="11">
    <source>
        <dbReference type="EMBL" id="AFZ67358.1"/>
    </source>
</evidence>
<dbReference type="PANTHER" id="PTHR11136">
    <property type="entry name" value="FOLYLPOLYGLUTAMATE SYNTHASE-RELATED"/>
    <property type="match status" value="1"/>
</dbReference>
<accession>L0A0E0</accession>
<proteinExistence type="inferred from homology"/>
<keyword evidence="7" id="KW-0460">Magnesium</keyword>
<keyword evidence="5" id="KW-0547">Nucleotide-binding</keyword>
<dbReference type="GO" id="GO:0005737">
    <property type="term" value="C:cytoplasm"/>
    <property type="evidence" value="ECO:0007669"/>
    <property type="project" value="TreeGrafter"/>
</dbReference>
<sequence>MTTPHEWLFHRTRAGAPRDPARSRALLDALGAPDKAFDTIRVVGTNGKGSTCAMLEAGLLAAGERVGRFTSPHLERFEERIRVNGQEISAEDTAVFVQWARQHAPGEPFFDLALALAVSTFARFGVTTAVVEAGVGGQSDATHALGHVRAVLLTNVALDHTATLGPTIAAIARDKAGAARPGVPLLTTATGEALAVIREVAALRGAPLLTPQSHPQLFFLPAPPRLRGAHQADNARLALATLRLLGFEAGEKVALSATHPGRLERFEVQGREVWLDGAHNPHAARALAAAVGSVHTLLFGAFGRKAVADMLTELSPLARERVFTCPGEGAASPAELAAAYAGHAENDPRQALKRAVRLTPRGERLLVTGSLYLVGTIRTFLIGGQALFHDQP</sequence>
<evidence type="ECO:0000256" key="5">
    <source>
        <dbReference type="ARBA" id="ARBA00022741"/>
    </source>
</evidence>
<dbReference type="PATRIC" id="fig|937777.3.peg.1843"/>
<dbReference type="PANTHER" id="PTHR11136:SF0">
    <property type="entry name" value="DIHYDROFOLATE SYNTHETASE-RELATED"/>
    <property type="match status" value="1"/>
</dbReference>
<dbReference type="Pfam" id="PF02875">
    <property type="entry name" value="Mur_ligase_C"/>
    <property type="match status" value="1"/>
</dbReference>
<dbReference type="NCBIfam" id="TIGR01499">
    <property type="entry name" value="folC"/>
    <property type="match status" value="1"/>
</dbReference>
<keyword evidence="12" id="KW-1185">Reference proteome</keyword>
<dbReference type="SUPFAM" id="SSF53244">
    <property type="entry name" value="MurD-like peptide ligases, peptide-binding domain"/>
    <property type="match status" value="1"/>
</dbReference>
<evidence type="ECO:0000256" key="2">
    <source>
        <dbReference type="ARBA" id="ARBA00013025"/>
    </source>
</evidence>
<gene>
    <name evidence="11" type="ordered locus">Deipe_1842</name>
</gene>
<dbReference type="InterPro" id="IPR036615">
    <property type="entry name" value="Mur_ligase_C_dom_sf"/>
</dbReference>
<comment type="catalytic activity">
    <reaction evidence="9">
        <text>(6S)-5,6,7,8-tetrahydrofolyl-(gamma-L-Glu)(n) + L-glutamate + ATP = (6S)-5,6,7,8-tetrahydrofolyl-(gamma-L-Glu)(n+1) + ADP + phosphate + H(+)</text>
        <dbReference type="Rhea" id="RHEA:10580"/>
        <dbReference type="Rhea" id="RHEA-COMP:14738"/>
        <dbReference type="Rhea" id="RHEA-COMP:14740"/>
        <dbReference type="ChEBI" id="CHEBI:15378"/>
        <dbReference type="ChEBI" id="CHEBI:29985"/>
        <dbReference type="ChEBI" id="CHEBI:30616"/>
        <dbReference type="ChEBI" id="CHEBI:43474"/>
        <dbReference type="ChEBI" id="CHEBI:141005"/>
        <dbReference type="ChEBI" id="CHEBI:456216"/>
        <dbReference type="EC" id="6.3.2.17"/>
    </reaction>
</comment>
<evidence type="ECO:0000256" key="3">
    <source>
        <dbReference type="ARBA" id="ARBA00022598"/>
    </source>
</evidence>
<dbReference type="Gene3D" id="3.90.190.20">
    <property type="entry name" value="Mur ligase, C-terminal domain"/>
    <property type="match status" value="1"/>
</dbReference>
<evidence type="ECO:0000256" key="9">
    <source>
        <dbReference type="ARBA" id="ARBA00047493"/>
    </source>
</evidence>
<dbReference type="SUPFAM" id="SSF53623">
    <property type="entry name" value="MurD-like peptide ligases, catalytic domain"/>
    <property type="match status" value="1"/>
</dbReference>
<dbReference type="Gene3D" id="3.40.1190.10">
    <property type="entry name" value="Mur-like, catalytic domain"/>
    <property type="match status" value="1"/>
</dbReference>
<dbReference type="InterPro" id="IPR001645">
    <property type="entry name" value="Folylpolyglutamate_synth"/>
</dbReference>
<dbReference type="InterPro" id="IPR036565">
    <property type="entry name" value="Mur-like_cat_sf"/>
</dbReference>
<name>L0A0E0_DEIPD</name>
<dbReference type="GO" id="GO:0008841">
    <property type="term" value="F:dihydrofolate synthase activity"/>
    <property type="evidence" value="ECO:0007669"/>
    <property type="project" value="TreeGrafter"/>
</dbReference>
<dbReference type="EMBL" id="CP003382">
    <property type="protein sequence ID" value="AFZ67358.1"/>
    <property type="molecule type" value="Genomic_DNA"/>
</dbReference>
<evidence type="ECO:0000256" key="1">
    <source>
        <dbReference type="ARBA" id="ARBA00008276"/>
    </source>
</evidence>
<dbReference type="AlphaFoldDB" id="L0A0E0"/>
<organism evidence="11 12">
    <name type="scientific">Deinococcus peraridilitoris (strain DSM 19664 / LMG 22246 / CIP 109416 / KR-200)</name>
    <dbReference type="NCBI Taxonomy" id="937777"/>
    <lineage>
        <taxon>Bacteria</taxon>
        <taxon>Thermotogati</taxon>
        <taxon>Deinococcota</taxon>
        <taxon>Deinococci</taxon>
        <taxon>Deinococcales</taxon>
        <taxon>Deinococcaceae</taxon>
        <taxon>Deinococcus</taxon>
    </lineage>
</organism>
<dbReference type="RefSeq" id="WP_015235663.1">
    <property type="nucleotide sequence ID" value="NC_019793.1"/>
</dbReference>
<feature type="domain" description="Mur ligase C-terminal" evidence="10">
    <location>
        <begin position="261"/>
        <end position="370"/>
    </location>
</feature>
<keyword evidence="6" id="KW-0067">ATP-binding</keyword>
<dbReference type="Proteomes" id="UP000010467">
    <property type="component" value="Chromosome"/>
</dbReference>
<keyword evidence="4" id="KW-0479">Metal-binding</keyword>
<evidence type="ECO:0000256" key="8">
    <source>
        <dbReference type="ARBA" id="ARBA00030592"/>
    </source>
</evidence>
<dbReference type="InterPro" id="IPR004101">
    <property type="entry name" value="Mur_ligase_C"/>
</dbReference>
<dbReference type="GO" id="GO:0004326">
    <property type="term" value="F:tetrahydrofolylpolyglutamate synthase activity"/>
    <property type="evidence" value="ECO:0007669"/>
    <property type="project" value="UniProtKB-EC"/>
</dbReference>
<protein>
    <recommendedName>
        <fullName evidence="2">tetrahydrofolate synthase</fullName>
        <ecNumber evidence="2">6.3.2.17</ecNumber>
    </recommendedName>
    <alternativeName>
        <fullName evidence="8">Tetrahydrofolylpolyglutamate synthase</fullName>
    </alternativeName>
</protein>
<dbReference type="STRING" id="937777.Deipe_1842"/>
<evidence type="ECO:0000259" key="10">
    <source>
        <dbReference type="Pfam" id="PF02875"/>
    </source>
</evidence>
<dbReference type="OrthoDB" id="9809356at2"/>
<dbReference type="GO" id="GO:0046872">
    <property type="term" value="F:metal ion binding"/>
    <property type="evidence" value="ECO:0007669"/>
    <property type="project" value="UniProtKB-KW"/>
</dbReference>
<dbReference type="GO" id="GO:0005524">
    <property type="term" value="F:ATP binding"/>
    <property type="evidence" value="ECO:0007669"/>
    <property type="project" value="UniProtKB-KW"/>
</dbReference>